<keyword evidence="1" id="KW-1133">Transmembrane helix</keyword>
<organism evidence="3 4">
    <name type="scientific">Sphingomonas glaciei</name>
    <dbReference type="NCBI Taxonomy" id="2938948"/>
    <lineage>
        <taxon>Bacteria</taxon>
        <taxon>Pseudomonadati</taxon>
        <taxon>Pseudomonadota</taxon>
        <taxon>Alphaproteobacteria</taxon>
        <taxon>Sphingomonadales</taxon>
        <taxon>Sphingomonadaceae</taxon>
        <taxon>Sphingomonas</taxon>
    </lineage>
</organism>
<evidence type="ECO:0000313" key="4">
    <source>
        <dbReference type="Proteomes" id="UP000831921"/>
    </source>
</evidence>
<keyword evidence="1" id="KW-0812">Transmembrane</keyword>
<sequence length="141" mass="15374">MEQSTYATRPIHPVHAALLAGALPLFLGAMIADWAYSRSYQVQWINFAAWLNAGAMVFAGAALLWAVVDFFRGDRRRDRSAALYLLVLIATFVIGFIAALIHAKDAWATMPAGLVLSLITFVLALTSVWLGFASFRSGVGR</sequence>
<feature type="transmembrane region" description="Helical" evidence="1">
    <location>
        <begin position="47"/>
        <end position="71"/>
    </location>
</feature>
<feature type="transmembrane region" description="Helical" evidence="1">
    <location>
        <begin position="114"/>
        <end position="135"/>
    </location>
</feature>
<protein>
    <recommendedName>
        <fullName evidence="2">DUF2231 domain-containing protein</fullName>
    </recommendedName>
</protein>
<evidence type="ECO:0000313" key="3">
    <source>
        <dbReference type="EMBL" id="UUR08907.1"/>
    </source>
</evidence>
<dbReference type="EMBL" id="CP097253">
    <property type="protein sequence ID" value="UUR08907.1"/>
    <property type="molecule type" value="Genomic_DNA"/>
</dbReference>
<dbReference type="RefSeq" id="WP_249504677.1">
    <property type="nucleotide sequence ID" value="NZ_CP097253.1"/>
</dbReference>
<accession>A0ABY5MWT0</accession>
<gene>
    <name evidence="3" type="ORF">M1K48_04570</name>
</gene>
<dbReference type="InterPro" id="IPR019251">
    <property type="entry name" value="DUF2231_TM"/>
</dbReference>
<feature type="domain" description="DUF2231" evidence="2">
    <location>
        <begin position="12"/>
        <end position="132"/>
    </location>
</feature>
<evidence type="ECO:0000259" key="2">
    <source>
        <dbReference type="Pfam" id="PF09990"/>
    </source>
</evidence>
<dbReference type="Pfam" id="PF09990">
    <property type="entry name" value="DUF2231"/>
    <property type="match status" value="1"/>
</dbReference>
<feature type="transmembrane region" description="Helical" evidence="1">
    <location>
        <begin position="12"/>
        <end position="35"/>
    </location>
</feature>
<keyword evidence="1" id="KW-0472">Membrane</keyword>
<reference evidence="3 4" key="1">
    <citation type="submission" date="2022-05" db="EMBL/GenBank/DDBJ databases">
        <title>S8-45 Sphingomonas ultraviolaceadurans.</title>
        <authorList>
            <person name="Liu Y."/>
        </authorList>
    </citation>
    <scope>NUCLEOTIDE SEQUENCE [LARGE SCALE GENOMIC DNA]</scope>
    <source>
        <strain evidence="3 4">S8-45</strain>
    </source>
</reference>
<keyword evidence="4" id="KW-1185">Reference proteome</keyword>
<feature type="transmembrane region" description="Helical" evidence="1">
    <location>
        <begin position="83"/>
        <end position="102"/>
    </location>
</feature>
<proteinExistence type="predicted"/>
<evidence type="ECO:0000256" key="1">
    <source>
        <dbReference type="SAM" id="Phobius"/>
    </source>
</evidence>
<name>A0ABY5MWT0_9SPHN</name>
<dbReference type="Proteomes" id="UP000831921">
    <property type="component" value="Chromosome"/>
</dbReference>